<feature type="coiled-coil region" evidence="1">
    <location>
        <begin position="291"/>
        <end position="325"/>
    </location>
</feature>
<proteinExistence type="predicted"/>
<accession>A0AAN6SQQ1</accession>
<evidence type="ECO:0000313" key="3">
    <source>
        <dbReference type="EMBL" id="KAK4038631.1"/>
    </source>
</evidence>
<keyword evidence="4" id="KW-1185">Reference proteome</keyword>
<reference evidence="4" key="1">
    <citation type="journal article" date="2023" name="Mol. Phylogenet. Evol.">
        <title>Genome-scale phylogeny and comparative genomics of the fungal order Sordariales.</title>
        <authorList>
            <person name="Hensen N."/>
            <person name="Bonometti L."/>
            <person name="Westerberg I."/>
            <person name="Brannstrom I.O."/>
            <person name="Guillou S."/>
            <person name="Cros-Aarteil S."/>
            <person name="Calhoun S."/>
            <person name="Haridas S."/>
            <person name="Kuo A."/>
            <person name="Mondo S."/>
            <person name="Pangilinan J."/>
            <person name="Riley R."/>
            <person name="LaButti K."/>
            <person name="Andreopoulos B."/>
            <person name="Lipzen A."/>
            <person name="Chen C."/>
            <person name="Yan M."/>
            <person name="Daum C."/>
            <person name="Ng V."/>
            <person name="Clum A."/>
            <person name="Steindorff A."/>
            <person name="Ohm R.A."/>
            <person name="Martin F."/>
            <person name="Silar P."/>
            <person name="Natvig D.O."/>
            <person name="Lalanne C."/>
            <person name="Gautier V."/>
            <person name="Ament-Velasquez S.L."/>
            <person name="Kruys A."/>
            <person name="Hutchinson M.I."/>
            <person name="Powell A.J."/>
            <person name="Barry K."/>
            <person name="Miller A.N."/>
            <person name="Grigoriev I.V."/>
            <person name="Debuchy R."/>
            <person name="Gladieux P."/>
            <person name="Hiltunen Thoren M."/>
            <person name="Johannesson H."/>
        </authorList>
    </citation>
    <scope>NUCLEOTIDE SEQUENCE [LARGE SCALE GENOMIC DNA]</scope>
    <source>
        <strain evidence="4">CBS 284.82</strain>
    </source>
</reference>
<feature type="compositionally biased region" description="Polar residues" evidence="2">
    <location>
        <begin position="260"/>
        <end position="279"/>
    </location>
</feature>
<gene>
    <name evidence="3" type="ORF">C8A01DRAFT_37400</name>
</gene>
<keyword evidence="1" id="KW-0175">Coiled coil</keyword>
<name>A0AAN6SQQ1_9PEZI</name>
<comment type="caution">
    <text evidence="3">The sequence shown here is derived from an EMBL/GenBank/DDBJ whole genome shotgun (WGS) entry which is preliminary data.</text>
</comment>
<evidence type="ECO:0000313" key="4">
    <source>
        <dbReference type="Proteomes" id="UP001303115"/>
    </source>
</evidence>
<organism evidence="3 4">
    <name type="scientific">Parachaetomium inaequale</name>
    <dbReference type="NCBI Taxonomy" id="2588326"/>
    <lineage>
        <taxon>Eukaryota</taxon>
        <taxon>Fungi</taxon>
        <taxon>Dikarya</taxon>
        <taxon>Ascomycota</taxon>
        <taxon>Pezizomycotina</taxon>
        <taxon>Sordariomycetes</taxon>
        <taxon>Sordariomycetidae</taxon>
        <taxon>Sordariales</taxon>
        <taxon>Chaetomiaceae</taxon>
        <taxon>Parachaetomium</taxon>
    </lineage>
</organism>
<evidence type="ECO:0000256" key="1">
    <source>
        <dbReference type="SAM" id="Coils"/>
    </source>
</evidence>
<sequence length="400" mass="43878">METSPTVANFTTDLLDASPPLGLPVAAASPPRFPPFFALPAGFAVPGPFFFSPVDNMAHSEECTSSRCAVWVGPCKSFIMEVEDDERPEDNEVWEVLPPTMPGTKVAAATEAAEVNTMATSTNGAQAGHTGSKKRLIKRHPFLDDDTSDDDQMLDVIPAPTFNDIDIAEKITKALQQLNIDEVKSDIKNLQDDMARLAFKTNELVSKQECNEFIESKLPAENGAIQRIARQATETELKAHGNNNDSRIAKIEAWMDKSSLHATQSEAARNQSNGHTTASPRPFIPSDNQRITALEAENRKLREALEAEKKDRIELQRTVTQLSETVAGFHKTAEADKKERAEEKKERAELYSIFAGVRCTVTELRLRCQTIHTKLKQLAPATSATTATPAIAATLGPNQQ</sequence>
<feature type="coiled-coil region" evidence="1">
    <location>
        <begin position="173"/>
        <end position="200"/>
    </location>
</feature>
<evidence type="ECO:0000256" key="2">
    <source>
        <dbReference type="SAM" id="MobiDB-lite"/>
    </source>
</evidence>
<dbReference type="EMBL" id="MU854423">
    <property type="protein sequence ID" value="KAK4038631.1"/>
    <property type="molecule type" value="Genomic_DNA"/>
</dbReference>
<protein>
    <submittedName>
        <fullName evidence="3">Uncharacterized protein</fullName>
    </submittedName>
</protein>
<dbReference type="Proteomes" id="UP001303115">
    <property type="component" value="Unassembled WGS sequence"/>
</dbReference>
<dbReference type="AlphaFoldDB" id="A0AAN6SQQ1"/>
<feature type="region of interest" description="Disordered" evidence="2">
    <location>
        <begin position="260"/>
        <end position="286"/>
    </location>
</feature>